<dbReference type="Pfam" id="PF21760">
    <property type="entry name" value="SecD_1st"/>
    <property type="match status" value="1"/>
</dbReference>
<dbReference type="NCBIfam" id="TIGR01129">
    <property type="entry name" value="secD"/>
    <property type="match status" value="1"/>
</dbReference>
<dbReference type="AlphaFoldDB" id="A0A5J6QG96"/>
<evidence type="ECO:0000259" key="14">
    <source>
        <dbReference type="Pfam" id="PF21760"/>
    </source>
</evidence>
<gene>
    <name evidence="11 16" type="primary">secD</name>
    <name evidence="16" type="ORF">FXN65_05260</name>
</gene>
<dbReference type="FunFam" id="3.30.70.3400:FF:000003">
    <property type="entry name" value="Preprotein translocase subunit SecD"/>
    <property type="match status" value="1"/>
</dbReference>
<dbReference type="InterPro" id="IPR048634">
    <property type="entry name" value="SecD_SecF_C"/>
</dbReference>
<dbReference type="Gene3D" id="1.20.1640.10">
    <property type="entry name" value="Multidrug efflux transporter AcrB transmembrane domain"/>
    <property type="match status" value="1"/>
</dbReference>
<dbReference type="SUPFAM" id="SSF82866">
    <property type="entry name" value="Multidrug efflux transporter AcrB transmembrane domain"/>
    <property type="match status" value="1"/>
</dbReference>
<evidence type="ECO:0000256" key="1">
    <source>
        <dbReference type="ARBA" id="ARBA00004651"/>
    </source>
</evidence>
<keyword evidence="3 11" id="KW-1003">Cell membrane</keyword>
<feature type="transmembrane region" description="Helical" evidence="11">
    <location>
        <begin position="587"/>
        <end position="610"/>
    </location>
</feature>
<dbReference type="InterPro" id="IPR022646">
    <property type="entry name" value="SecD/SecF_CS"/>
</dbReference>
<dbReference type="FunFam" id="3.30.1360.200:FF:000001">
    <property type="entry name" value="Protein translocase subunit SecD"/>
    <property type="match status" value="1"/>
</dbReference>
<dbReference type="PANTHER" id="PTHR30081:SF1">
    <property type="entry name" value="PROTEIN TRANSLOCASE SUBUNIT SECD"/>
    <property type="match status" value="1"/>
</dbReference>
<accession>A0A5J6QG96</accession>
<dbReference type="InterPro" id="IPR055344">
    <property type="entry name" value="SecD_SecF_C_bact"/>
</dbReference>
<dbReference type="Proteomes" id="UP000327179">
    <property type="component" value="Chromosome"/>
</dbReference>
<evidence type="ECO:0000256" key="7">
    <source>
        <dbReference type="ARBA" id="ARBA00023010"/>
    </source>
</evidence>
<dbReference type="KEGG" id="plal:FXN65_05260"/>
<dbReference type="InterPro" id="IPR005791">
    <property type="entry name" value="SecD"/>
</dbReference>
<comment type="function">
    <text evidence="11">Part of the Sec protein translocase complex. Interacts with the SecYEG preprotein conducting channel. SecDF uses the proton motive force (PMF) to complete protein translocation after the ATP-dependent function of SecA.</text>
</comment>
<dbReference type="Pfam" id="PF02355">
    <property type="entry name" value="SecD_SecF_C"/>
    <property type="match status" value="1"/>
</dbReference>
<keyword evidence="17" id="KW-1185">Reference proteome</keyword>
<keyword evidence="2 11" id="KW-0813">Transport</keyword>
<evidence type="ECO:0000259" key="12">
    <source>
        <dbReference type="Pfam" id="PF02355"/>
    </source>
</evidence>
<keyword evidence="5 11" id="KW-0653">Protein transport</keyword>
<name>A0A5J6QG96_9GAMM</name>
<feature type="transmembrane region" description="Helical" evidence="11">
    <location>
        <begin position="554"/>
        <end position="575"/>
    </location>
</feature>
<feature type="domain" description="SecDF P1 head subdomain" evidence="15">
    <location>
        <begin position="299"/>
        <end position="437"/>
    </location>
</feature>
<dbReference type="EMBL" id="CP043311">
    <property type="protein sequence ID" value="QEY61487.1"/>
    <property type="molecule type" value="Genomic_DNA"/>
</dbReference>
<evidence type="ECO:0000256" key="4">
    <source>
        <dbReference type="ARBA" id="ARBA00022692"/>
    </source>
</evidence>
<evidence type="ECO:0000259" key="15">
    <source>
        <dbReference type="Pfam" id="PF22599"/>
    </source>
</evidence>
<evidence type="ECO:0000259" key="13">
    <source>
        <dbReference type="Pfam" id="PF13721"/>
    </source>
</evidence>
<dbReference type="Gene3D" id="3.30.70.3400">
    <property type="match status" value="1"/>
</dbReference>
<evidence type="ECO:0000256" key="9">
    <source>
        <dbReference type="ARBA" id="ARBA00060774"/>
    </source>
</evidence>
<dbReference type="FunFam" id="1.20.1640.10:FF:000004">
    <property type="entry name" value="Protein translocase subunit SecD"/>
    <property type="match status" value="1"/>
</dbReference>
<evidence type="ECO:0000256" key="8">
    <source>
        <dbReference type="ARBA" id="ARBA00023136"/>
    </source>
</evidence>
<dbReference type="GO" id="GO:0006605">
    <property type="term" value="P:protein targeting"/>
    <property type="evidence" value="ECO:0007669"/>
    <property type="project" value="UniProtKB-UniRule"/>
</dbReference>
<comment type="caution">
    <text evidence="11">Lacks conserved residue(s) required for the propagation of feature annotation.</text>
</comment>
<reference evidence="16 17" key="1">
    <citation type="submission" date="2019-08" db="EMBL/GenBank/DDBJ databases">
        <title>Whole-genome Sequencing of e-waste polymer degrading bacterium Pseudomonas sp. strain PE08.</title>
        <authorList>
            <person name="Kirdat K."/>
            <person name="Debbarma P."/>
            <person name="Narawade N."/>
            <person name="Suyal D."/>
            <person name="Thorat V."/>
            <person name="Shouche Y."/>
            <person name="Goel R."/>
            <person name="Yadav A."/>
        </authorList>
    </citation>
    <scope>NUCLEOTIDE SEQUENCE [LARGE SCALE GENOMIC DNA]</scope>
    <source>
        <strain evidence="16 17">PE08</strain>
    </source>
</reference>
<feature type="transmembrane region" description="Helical" evidence="11">
    <location>
        <begin position="488"/>
        <end position="506"/>
    </location>
</feature>
<dbReference type="GO" id="GO:0005886">
    <property type="term" value="C:plasma membrane"/>
    <property type="evidence" value="ECO:0007669"/>
    <property type="project" value="UniProtKB-SubCell"/>
</dbReference>
<evidence type="ECO:0000256" key="10">
    <source>
        <dbReference type="ARBA" id="ARBA00068220"/>
    </source>
</evidence>
<comment type="similarity">
    <text evidence="9 11">Belongs to the SecD/SecF family. SecD subfamily.</text>
</comment>
<dbReference type="NCBIfam" id="TIGR00916">
    <property type="entry name" value="2A0604s01"/>
    <property type="match status" value="1"/>
</dbReference>
<dbReference type="Pfam" id="PF13721">
    <property type="entry name" value="SecD-TM1"/>
    <property type="match status" value="1"/>
</dbReference>
<dbReference type="Gene3D" id="3.30.1360.200">
    <property type="match status" value="1"/>
</dbReference>
<feature type="domain" description="Protein translocase subunit SecDF P1" evidence="14">
    <location>
        <begin position="230"/>
        <end position="287"/>
    </location>
</feature>
<dbReference type="GO" id="GO:0065002">
    <property type="term" value="P:intracellular protein transmembrane transport"/>
    <property type="evidence" value="ECO:0007669"/>
    <property type="project" value="UniProtKB-UniRule"/>
</dbReference>
<proteinExistence type="inferred from homology"/>
<dbReference type="InterPro" id="IPR054384">
    <property type="entry name" value="SecDF_P1_head"/>
</dbReference>
<dbReference type="GO" id="GO:0015450">
    <property type="term" value="F:protein-transporting ATPase activity"/>
    <property type="evidence" value="ECO:0007669"/>
    <property type="project" value="InterPro"/>
</dbReference>
<evidence type="ECO:0000256" key="5">
    <source>
        <dbReference type="ARBA" id="ARBA00022927"/>
    </source>
</evidence>
<dbReference type="InterPro" id="IPR027398">
    <property type="entry name" value="SecD-TM"/>
</dbReference>
<keyword evidence="4 11" id="KW-0812">Transmembrane</keyword>
<dbReference type="Pfam" id="PF07549">
    <property type="entry name" value="Sec_GG"/>
    <property type="match status" value="1"/>
</dbReference>
<protein>
    <recommendedName>
        <fullName evidence="10 11">Protein translocase subunit SecD</fullName>
    </recommendedName>
</protein>
<dbReference type="RefSeq" id="WP_151132036.1">
    <property type="nucleotide sequence ID" value="NZ_CP043311.1"/>
</dbReference>
<evidence type="ECO:0000256" key="11">
    <source>
        <dbReference type="HAMAP-Rule" id="MF_01463"/>
    </source>
</evidence>
<evidence type="ECO:0000313" key="17">
    <source>
        <dbReference type="Proteomes" id="UP000327179"/>
    </source>
</evidence>
<keyword evidence="8 11" id="KW-0472">Membrane</keyword>
<keyword evidence="6 11" id="KW-1133">Transmembrane helix</keyword>
<dbReference type="InterPro" id="IPR022813">
    <property type="entry name" value="SecD/SecF_arch_bac"/>
</dbReference>
<comment type="subcellular location">
    <subcellularLocation>
        <location evidence="1 11">Cell membrane</location>
        <topology evidence="1 11">Multi-pass membrane protein</topology>
    </subcellularLocation>
</comment>
<feature type="domain" description="SecD export protein N-terminal TM" evidence="13">
    <location>
        <begin position="2"/>
        <end position="104"/>
    </location>
</feature>
<dbReference type="PANTHER" id="PTHR30081">
    <property type="entry name" value="PROTEIN-EXPORT MEMBRANE PROTEIN SEC"/>
    <property type="match status" value="1"/>
</dbReference>
<dbReference type="InterPro" id="IPR048631">
    <property type="entry name" value="SecD_1st"/>
</dbReference>
<sequence>MLNKYPLWKYLLILAVLAIGLVYSAPNLYPDDPAIQISGASTALKIQQADLDKANEALKQAGIELKSSSIGQTGGLLRLTKLADQLPAKDVVRKALGDDYVVALNLAPTTPDWLRKLGASPMKLGLDLSGGVHFLLEVDMEKAVDARLKIYEGEVRTLLRKERVRYRSLPAQENGFQLGFTDQESLDKAQSLIRKSFNDFDITTSARGDQQVLQLALTQAKLAEIREYSIKQNLTTVRNRVNELGVAEPLVQRQGANRIVVELPGVQDTAEAKRILGKTANLEFRLAAEPTASKASTESFEFREPGRPAVPLERSLIITGDQVTDAQASYDENGRPQVNIRLDGHGGELMSRATRNNVGRSMAVIFIEQRPVTRYVTQDVDGVQKEVAVQSFKEEKKIISLATIQSPLGSQFRITGLNGQGESSELALLLRAGGLAAPMYFAEERTIGPSLGAENIIKGIESTEWAMVFVSLFIMAIYRFFGFLATIALAFNLVLLVGLMSVIGATLTLPGIAGIVLTLGMAVDANVLIYSRIREELANGLSVQRAIHEGFDRAYTAIVDSNLTTLLVGGILFALGTGPIKGFAVTMSLGIITSMFTAIMFTRGMVNLIFGGRNFKKLWI</sequence>
<feature type="domain" description="Protein export membrane protein SecD/SecF C-terminal" evidence="12">
    <location>
        <begin position="443"/>
        <end position="606"/>
    </location>
</feature>
<evidence type="ECO:0000256" key="3">
    <source>
        <dbReference type="ARBA" id="ARBA00022475"/>
    </source>
</evidence>
<dbReference type="GO" id="GO:0043952">
    <property type="term" value="P:protein transport by the Sec complex"/>
    <property type="evidence" value="ECO:0007669"/>
    <property type="project" value="UniProtKB-UniRule"/>
</dbReference>
<feature type="transmembrane region" description="Helical" evidence="11">
    <location>
        <begin position="465"/>
        <end position="481"/>
    </location>
</feature>
<evidence type="ECO:0000256" key="2">
    <source>
        <dbReference type="ARBA" id="ARBA00022448"/>
    </source>
</evidence>
<evidence type="ECO:0000313" key="16">
    <source>
        <dbReference type="EMBL" id="QEY61487.1"/>
    </source>
</evidence>
<keyword evidence="7 11" id="KW-0811">Translocation</keyword>
<dbReference type="Pfam" id="PF22599">
    <property type="entry name" value="SecDF_P1_head"/>
    <property type="match status" value="1"/>
</dbReference>
<dbReference type="HAMAP" id="MF_01463_B">
    <property type="entry name" value="SecD_B"/>
    <property type="match status" value="1"/>
</dbReference>
<organism evidence="16 17">
    <name type="scientific">Metapseudomonas lalkuanensis</name>
    <dbReference type="NCBI Taxonomy" id="2604832"/>
    <lineage>
        <taxon>Bacteria</taxon>
        <taxon>Pseudomonadati</taxon>
        <taxon>Pseudomonadota</taxon>
        <taxon>Gammaproteobacteria</taxon>
        <taxon>Pseudomonadales</taxon>
        <taxon>Pseudomonadaceae</taxon>
        <taxon>Metapseudomonas</taxon>
    </lineage>
</organism>
<evidence type="ECO:0000256" key="6">
    <source>
        <dbReference type="ARBA" id="ARBA00022989"/>
    </source>
</evidence>
<comment type="subunit">
    <text evidence="11">Forms a complex with SecF. Part of the essential Sec protein translocation apparatus which comprises SecA, SecYEG and auxiliary proteins SecDF-YajC and YidC.</text>
</comment>